<keyword evidence="2" id="KW-0238">DNA-binding</keyword>
<accession>A0A2S7T713</accession>
<reference evidence="7" key="1">
    <citation type="submission" date="2016-11" db="EMBL/GenBank/DDBJ databases">
        <title>Trade-off between light-utilization and light-protection in marine flavobacteria.</title>
        <authorList>
            <person name="Kumagai Y."/>
            <person name="Yoshizawa S."/>
            <person name="Kogure K."/>
        </authorList>
    </citation>
    <scope>NUCLEOTIDE SEQUENCE [LARGE SCALE GENOMIC DNA]</scope>
    <source>
        <strain evidence="7">SG-18</strain>
    </source>
</reference>
<feature type="transmembrane region" description="Helical" evidence="4">
    <location>
        <begin position="198"/>
        <end position="217"/>
    </location>
</feature>
<gene>
    <name evidence="6" type="ORF">BST99_08130</name>
</gene>
<feature type="domain" description="HTH araC/xylS-type" evidence="5">
    <location>
        <begin position="273"/>
        <end position="381"/>
    </location>
</feature>
<dbReference type="SUPFAM" id="SSF46689">
    <property type="entry name" value="Homeodomain-like"/>
    <property type="match status" value="1"/>
</dbReference>
<keyword evidence="4" id="KW-1133">Transmembrane helix</keyword>
<evidence type="ECO:0000256" key="2">
    <source>
        <dbReference type="ARBA" id="ARBA00023125"/>
    </source>
</evidence>
<feature type="transmembrane region" description="Helical" evidence="4">
    <location>
        <begin position="76"/>
        <end position="98"/>
    </location>
</feature>
<evidence type="ECO:0000259" key="5">
    <source>
        <dbReference type="PROSITE" id="PS01124"/>
    </source>
</evidence>
<keyword evidence="7" id="KW-1185">Reference proteome</keyword>
<dbReference type="PROSITE" id="PS00041">
    <property type="entry name" value="HTH_ARAC_FAMILY_1"/>
    <property type="match status" value="1"/>
</dbReference>
<feature type="transmembrane region" description="Helical" evidence="4">
    <location>
        <begin position="16"/>
        <end position="37"/>
    </location>
</feature>
<dbReference type="GO" id="GO:0043565">
    <property type="term" value="F:sequence-specific DNA binding"/>
    <property type="evidence" value="ECO:0007669"/>
    <property type="project" value="InterPro"/>
</dbReference>
<dbReference type="SMART" id="SM00342">
    <property type="entry name" value="HTH_ARAC"/>
    <property type="match status" value="1"/>
</dbReference>
<evidence type="ECO:0000256" key="1">
    <source>
        <dbReference type="ARBA" id="ARBA00023015"/>
    </source>
</evidence>
<dbReference type="Gene3D" id="1.10.10.60">
    <property type="entry name" value="Homeodomain-like"/>
    <property type="match status" value="2"/>
</dbReference>
<evidence type="ECO:0000256" key="4">
    <source>
        <dbReference type="SAM" id="Phobius"/>
    </source>
</evidence>
<evidence type="ECO:0000313" key="7">
    <source>
        <dbReference type="Proteomes" id="UP000239366"/>
    </source>
</evidence>
<dbReference type="PANTHER" id="PTHR43280">
    <property type="entry name" value="ARAC-FAMILY TRANSCRIPTIONAL REGULATOR"/>
    <property type="match status" value="1"/>
</dbReference>
<dbReference type="EMBL" id="MQVX01000001">
    <property type="protein sequence ID" value="PQJ15700.1"/>
    <property type="molecule type" value="Genomic_DNA"/>
</dbReference>
<dbReference type="InterPro" id="IPR018062">
    <property type="entry name" value="HTH_AraC-typ_CS"/>
</dbReference>
<sequence>MYLRRQSTWPLSLQNTLIAILLSIGAVQGLVYGIRLLRKEERPKTANQLLACILFFLSYRLLIQVLRLFGLGHYDTWYYFMIDMGWINAPLLYFYVRAQVENNFKWKKKHLLHLIPFVLQVSISIFVRLQNLYWDGTKDSLSTMGYYGYAIWMNMPTNYVIASLLIVIYTTIALGLIKEKEEHTDPALKKWLTQMMRSFQIYFALVLGTLLVDFLLFEDAQFMSYFYFTQFFYFPFFIGMAGLIYWLGFSGYHKNFKNTSRKSLKEGEEAQLKRLAEKLHVAMQKEQLYKDPELSLNNLADKLEVKPYLLSRCFSHVLQLKFNDYINQLRAEQIKRLASLPENSKYTLLSLAYEAGFNSKSSFQRAVKKHLGISPKELRKSE</sequence>
<dbReference type="InterPro" id="IPR018060">
    <property type="entry name" value="HTH_AraC"/>
</dbReference>
<dbReference type="PROSITE" id="PS01124">
    <property type="entry name" value="HTH_ARAC_FAMILY_2"/>
    <property type="match status" value="1"/>
</dbReference>
<proteinExistence type="predicted"/>
<feature type="transmembrane region" description="Helical" evidence="4">
    <location>
        <begin position="149"/>
        <end position="177"/>
    </location>
</feature>
<dbReference type="PANTHER" id="PTHR43280:SF2">
    <property type="entry name" value="HTH-TYPE TRANSCRIPTIONAL REGULATOR EXSA"/>
    <property type="match status" value="1"/>
</dbReference>
<evidence type="ECO:0000313" key="6">
    <source>
        <dbReference type="EMBL" id="PQJ15700.1"/>
    </source>
</evidence>
<feature type="transmembrane region" description="Helical" evidence="4">
    <location>
        <begin position="110"/>
        <end position="129"/>
    </location>
</feature>
<name>A0A2S7T713_9FLAO</name>
<keyword evidence="4" id="KW-0472">Membrane</keyword>
<keyword evidence="1" id="KW-0805">Transcription regulation</keyword>
<feature type="transmembrane region" description="Helical" evidence="4">
    <location>
        <begin position="232"/>
        <end position="252"/>
    </location>
</feature>
<keyword evidence="3" id="KW-0804">Transcription</keyword>
<dbReference type="GO" id="GO:0003700">
    <property type="term" value="F:DNA-binding transcription factor activity"/>
    <property type="evidence" value="ECO:0007669"/>
    <property type="project" value="InterPro"/>
</dbReference>
<comment type="caution">
    <text evidence="6">The sequence shown here is derived from an EMBL/GenBank/DDBJ whole genome shotgun (WGS) entry which is preliminary data.</text>
</comment>
<dbReference type="InterPro" id="IPR009057">
    <property type="entry name" value="Homeodomain-like_sf"/>
</dbReference>
<evidence type="ECO:0000256" key="3">
    <source>
        <dbReference type="ARBA" id="ARBA00023163"/>
    </source>
</evidence>
<dbReference type="Proteomes" id="UP000239366">
    <property type="component" value="Unassembled WGS sequence"/>
</dbReference>
<protein>
    <recommendedName>
        <fullName evidence="5">HTH araC/xylS-type domain-containing protein</fullName>
    </recommendedName>
</protein>
<organism evidence="6 7">
    <name type="scientific">Aureicoccus marinus</name>
    <dbReference type="NCBI Taxonomy" id="754435"/>
    <lineage>
        <taxon>Bacteria</taxon>
        <taxon>Pseudomonadati</taxon>
        <taxon>Bacteroidota</taxon>
        <taxon>Flavobacteriia</taxon>
        <taxon>Flavobacteriales</taxon>
        <taxon>Flavobacteriaceae</taxon>
        <taxon>Aureicoccus</taxon>
    </lineage>
</organism>
<dbReference type="AlphaFoldDB" id="A0A2S7T713"/>
<keyword evidence="4" id="KW-0812">Transmembrane</keyword>
<feature type="transmembrane region" description="Helical" evidence="4">
    <location>
        <begin position="49"/>
        <end position="70"/>
    </location>
</feature>
<dbReference type="Pfam" id="PF12833">
    <property type="entry name" value="HTH_18"/>
    <property type="match status" value="1"/>
</dbReference>